<dbReference type="Pfam" id="PF13912">
    <property type="entry name" value="zf-C2H2_6"/>
    <property type="match status" value="1"/>
</dbReference>
<dbReference type="Gene3D" id="3.30.160.60">
    <property type="entry name" value="Classic Zinc Finger"/>
    <property type="match status" value="4"/>
</dbReference>
<dbReference type="GO" id="GO:0008270">
    <property type="term" value="F:zinc ion binding"/>
    <property type="evidence" value="ECO:0007669"/>
    <property type="project" value="UniProtKB-KW"/>
</dbReference>
<evidence type="ECO:0000256" key="5">
    <source>
        <dbReference type="ARBA" id="ARBA00038089"/>
    </source>
</evidence>
<keyword evidence="1" id="KW-0479">Metal-binding</keyword>
<dbReference type="PANTHER" id="PTHR23235:SF60">
    <property type="entry name" value="STRIPE, ISOFORM D"/>
    <property type="match status" value="1"/>
</dbReference>
<dbReference type="VEuPathDB" id="FungiDB:DIURU_004770"/>
<dbReference type="OrthoDB" id="3437960at2759"/>
<evidence type="ECO:0000259" key="9">
    <source>
        <dbReference type="PROSITE" id="PS50157"/>
    </source>
</evidence>
<organism evidence="10 11">
    <name type="scientific">Diutina rugosa</name>
    <name type="common">Yeast</name>
    <name type="synonym">Candida rugosa</name>
    <dbReference type="NCBI Taxonomy" id="5481"/>
    <lineage>
        <taxon>Eukaryota</taxon>
        <taxon>Fungi</taxon>
        <taxon>Dikarya</taxon>
        <taxon>Ascomycota</taxon>
        <taxon>Saccharomycotina</taxon>
        <taxon>Pichiomycetes</taxon>
        <taxon>Debaryomycetaceae</taxon>
        <taxon>Diutina</taxon>
    </lineage>
</organism>
<name>A0A642UHJ7_DIURU</name>
<comment type="caution">
    <text evidence="10">The sequence shown here is derived from an EMBL/GenBank/DDBJ whole genome shotgun (WGS) entry which is preliminary data.</text>
</comment>
<evidence type="ECO:0000256" key="6">
    <source>
        <dbReference type="ARBA" id="ARBA00039490"/>
    </source>
</evidence>
<dbReference type="FunFam" id="3.30.160.60:FF:000072">
    <property type="entry name" value="zinc finger protein 143 isoform X1"/>
    <property type="match status" value="1"/>
</dbReference>
<keyword evidence="3 7" id="KW-0863">Zinc-finger</keyword>
<feature type="compositionally biased region" description="Polar residues" evidence="8">
    <location>
        <begin position="42"/>
        <end position="59"/>
    </location>
</feature>
<dbReference type="EMBL" id="SWFT01000149">
    <property type="protein sequence ID" value="KAA8897917.1"/>
    <property type="molecule type" value="Genomic_DNA"/>
</dbReference>
<dbReference type="GO" id="GO:0000981">
    <property type="term" value="F:DNA-binding transcription factor activity, RNA polymerase II-specific"/>
    <property type="evidence" value="ECO:0007669"/>
    <property type="project" value="TreeGrafter"/>
</dbReference>
<dbReference type="SMART" id="SM00355">
    <property type="entry name" value="ZnF_C2H2"/>
    <property type="match status" value="6"/>
</dbReference>
<evidence type="ECO:0000313" key="11">
    <source>
        <dbReference type="Proteomes" id="UP000449547"/>
    </source>
</evidence>
<evidence type="ECO:0000256" key="1">
    <source>
        <dbReference type="ARBA" id="ARBA00022723"/>
    </source>
</evidence>
<keyword evidence="4" id="KW-0862">Zinc</keyword>
<proteinExistence type="inferred from homology"/>
<evidence type="ECO:0000256" key="3">
    <source>
        <dbReference type="ARBA" id="ARBA00022771"/>
    </source>
</evidence>
<accession>A0A642UHJ7</accession>
<dbReference type="FunFam" id="3.30.160.60:FF:002343">
    <property type="entry name" value="Zinc finger protein 33A"/>
    <property type="match status" value="1"/>
</dbReference>
<comment type="similarity">
    <text evidence="5">Belongs to the pacC/RIM101 family.</text>
</comment>
<evidence type="ECO:0000256" key="4">
    <source>
        <dbReference type="ARBA" id="ARBA00022833"/>
    </source>
</evidence>
<feature type="domain" description="C2H2-type" evidence="9">
    <location>
        <begin position="294"/>
        <end position="321"/>
    </location>
</feature>
<dbReference type="InterPro" id="IPR013087">
    <property type="entry name" value="Znf_C2H2_type"/>
</dbReference>
<dbReference type="RefSeq" id="XP_034010174.1">
    <property type="nucleotide sequence ID" value="XM_034157680.1"/>
</dbReference>
<evidence type="ECO:0000256" key="2">
    <source>
        <dbReference type="ARBA" id="ARBA00022737"/>
    </source>
</evidence>
<protein>
    <recommendedName>
        <fullName evidence="6">pH-response transcription factor pacC/RIM101</fullName>
    </recommendedName>
</protein>
<dbReference type="GO" id="GO:0000978">
    <property type="term" value="F:RNA polymerase II cis-regulatory region sequence-specific DNA binding"/>
    <property type="evidence" value="ECO:0007669"/>
    <property type="project" value="UniProtKB-ARBA"/>
</dbReference>
<dbReference type="GeneID" id="54783421"/>
<evidence type="ECO:0000256" key="7">
    <source>
        <dbReference type="PROSITE-ProRule" id="PRU00042"/>
    </source>
</evidence>
<dbReference type="PROSITE" id="PS00028">
    <property type="entry name" value="ZINC_FINGER_C2H2_1"/>
    <property type="match status" value="5"/>
</dbReference>
<feature type="domain" description="C2H2-type" evidence="9">
    <location>
        <begin position="322"/>
        <end position="350"/>
    </location>
</feature>
<dbReference type="PROSITE" id="PS50157">
    <property type="entry name" value="ZINC_FINGER_C2H2_2"/>
    <property type="match status" value="5"/>
</dbReference>
<evidence type="ECO:0000256" key="8">
    <source>
        <dbReference type="SAM" id="MobiDB-lite"/>
    </source>
</evidence>
<feature type="domain" description="C2H2-type" evidence="9">
    <location>
        <begin position="176"/>
        <end position="199"/>
    </location>
</feature>
<dbReference type="PANTHER" id="PTHR23235">
    <property type="entry name" value="KRUEPPEL-LIKE TRANSCRIPTION FACTOR"/>
    <property type="match status" value="1"/>
</dbReference>
<sequence>MLRSAEDFIAREVAAEVAQLQERASSTSEKSSYDDEYPGASMSHSTTPPLPQHTSSSHINNKGSSDGSSNGASSVVDARTAEEVAQDVEAAAAAAGLHNDVDDVVKRAVAALQASGQQIDQYIDPAIGGEQPAEDTSRKRKRSHEVSFVCPVCDISFPSEQTYYLHKRTHAGSKDNRCSICKKSYTQYNNLVMHRVTIHQDLVVADEPEYTPEELSSLRVFHCNQSTCQATFTSYEKLLVHKYEQHGTTNSKRPYKKSATEKIHVCNHDGCTKSFSKASDLTRHRRTHTGERPFQCDSCNASFAQKYRLTTHRRIHTGEKPFSCTFCGKQFARGDAVRAHIFAVHRSNGESW</sequence>
<dbReference type="Proteomes" id="UP000449547">
    <property type="component" value="Unassembled WGS sequence"/>
</dbReference>
<reference evidence="10 11" key="1">
    <citation type="submission" date="2019-07" db="EMBL/GenBank/DDBJ databases">
        <title>Genome assembly of two rare yeast pathogens: Diutina rugosa and Trichomonascus ciferrii.</title>
        <authorList>
            <person name="Mixao V."/>
            <person name="Saus E."/>
            <person name="Hansen A."/>
            <person name="Lass-Flor C."/>
            <person name="Gabaldon T."/>
        </authorList>
    </citation>
    <scope>NUCLEOTIDE SEQUENCE [LARGE SCALE GENOMIC DNA]</scope>
    <source>
        <strain evidence="10 11">CBS 613</strain>
    </source>
</reference>
<keyword evidence="2" id="KW-0677">Repeat</keyword>
<feature type="domain" description="C2H2-type" evidence="9">
    <location>
        <begin position="264"/>
        <end position="293"/>
    </location>
</feature>
<feature type="region of interest" description="Disordered" evidence="8">
    <location>
        <begin position="19"/>
        <end position="78"/>
    </location>
</feature>
<feature type="compositionally biased region" description="Low complexity" evidence="8">
    <location>
        <begin position="60"/>
        <end position="74"/>
    </location>
</feature>
<dbReference type="InterPro" id="IPR036236">
    <property type="entry name" value="Znf_C2H2_sf"/>
</dbReference>
<dbReference type="SUPFAM" id="SSF57667">
    <property type="entry name" value="beta-beta-alpha zinc fingers"/>
    <property type="match status" value="3"/>
</dbReference>
<dbReference type="AlphaFoldDB" id="A0A642UHJ7"/>
<keyword evidence="11" id="KW-1185">Reference proteome</keyword>
<dbReference type="Pfam" id="PF00096">
    <property type="entry name" value="zf-C2H2"/>
    <property type="match status" value="4"/>
</dbReference>
<dbReference type="FunFam" id="3.30.160.60:FF:000100">
    <property type="entry name" value="Zinc finger 45-like"/>
    <property type="match status" value="1"/>
</dbReference>
<gene>
    <name evidence="10" type="ORF">DIURU_004770</name>
</gene>
<feature type="domain" description="C2H2-type" evidence="9">
    <location>
        <begin position="148"/>
        <end position="175"/>
    </location>
</feature>
<evidence type="ECO:0000313" key="10">
    <source>
        <dbReference type="EMBL" id="KAA8897917.1"/>
    </source>
</evidence>